<keyword evidence="3" id="KW-0813">Transport</keyword>
<dbReference type="EMBL" id="LS974622">
    <property type="protein sequence ID" value="CAG7872770.1"/>
    <property type="molecule type" value="Genomic_DNA"/>
</dbReference>
<feature type="domain" description="Potassium channel" evidence="10">
    <location>
        <begin position="144"/>
        <end position="212"/>
    </location>
</feature>
<dbReference type="Proteomes" id="UP000694005">
    <property type="component" value="Chromosome A06"/>
</dbReference>
<evidence type="ECO:0000256" key="4">
    <source>
        <dbReference type="ARBA" id="ARBA00022692"/>
    </source>
</evidence>
<dbReference type="Gramene" id="A06p50100.2_BraZ1">
    <property type="protein sequence ID" value="A06p50100.2_BraZ1.CDS"/>
    <property type="gene ID" value="A06g50100.2_BraZ1"/>
</dbReference>
<evidence type="ECO:0000256" key="8">
    <source>
        <dbReference type="ARBA" id="ARBA00023303"/>
    </source>
</evidence>
<dbReference type="PRINTS" id="PR01333">
    <property type="entry name" value="2POREKCHANEL"/>
</dbReference>
<gene>
    <name evidence="12" type="ORF">BRAA06T27148Z</name>
    <name evidence="11" type="ORF">BRAPAZ1V2_A06P50100.2</name>
</gene>
<evidence type="ECO:0000256" key="1">
    <source>
        <dbReference type="ARBA" id="ARBA00004141"/>
    </source>
</evidence>
<dbReference type="PANTHER" id="PTHR11003">
    <property type="entry name" value="POTASSIUM CHANNEL, SUBFAMILY K"/>
    <property type="match status" value="1"/>
</dbReference>
<feature type="domain" description="Potassium channel" evidence="10">
    <location>
        <begin position="27"/>
        <end position="105"/>
    </location>
</feature>
<dbReference type="PANTHER" id="PTHR11003:SF268">
    <property type="entry name" value="TWO-PORE POTASSIUM CHANNEL 4-RELATED"/>
    <property type="match status" value="1"/>
</dbReference>
<feature type="transmembrane region" description="Helical" evidence="9">
    <location>
        <begin position="20"/>
        <end position="42"/>
    </location>
</feature>
<protein>
    <recommendedName>
        <fullName evidence="10">Potassium channel domain-containing protein</fullName>
    </recommendedName>
</protein>
<dbReference type="AlphaFoldDB" id="A0A3P5Z8J4"/>
<evidence type="ECO:0000256" key="9">
    <source>
        <dbReference type="SAM" id="Phobius"/>
    </source>
</evidence>
<organism evidence="12">
    <name type="scientific">Brassica campestris</name>
    <name type="common">Field mustard</name>
    <dbReference type="NCBI Taxonomy" id="3711"/>
    <lineage>
        <taxon>Eukaryota</taxon>
        <taxon>Viridiplantae</taxon>
        <taxon>Streptophyta</taxon>
        <taxon>Embryophyta</taxon>
        <taxon>Tracheophyta</taxon>
        <taxon>Spermatophyta</taxon>
        <taxon>Magnoliopsida</taxon>
        <taxon>eudicotyledons</taxon>
        <taxon>Gunneridae</taxon>
        <taxon>Pentapetalae</taxon>
        <taxon>rosids</taxon>
        <taxon>malvids</taxon>
        <taxon>Brassicales</taxon>
        <taxon>Brassicaceae</taxon>
        <taxon>Brassiceae</taxon>
        <taxon>Brassica</taxon>
    </lineage>
</organism>
<evidence type="ECO:0000256" key="5">
    <source>
        <dbReference type="ARBA" id="ARBA00022989"/>
    </source>
</evidence>
<evidence type="ECO:0000256" key="2">
    <source>
        <dbReference type="ARBA" id="ARBA00010159"/>
    </source>
</evidence>
<feature type="non-terminal residue" evidence="12">
    <location>
        <position position="1"/>
    </location>
</feature>
<dbReference type="InterPro" id="IPR003280">
    <property type="entry name" value="2pore_dom_K_chnl"/>
</dbReference>
<comment type="similarity">
    <text evidence="2">Belongs to the two pore domain potassium channel (TC 1.A.1.7) family.</text>
</comment>
<comment type="subcellular location">
    <subcellularLocation>
        <location evidence="1">Membrane</location>
        <topology evidence="1">Multi-pass membrane protein</topology>
    </subcellularLocation>
</comment>
<evidence type="ECO:0000313" key="12">
    <source>
        <dbReference type="EMBL" id="VDC68608.1"/>
    </source>
</evidence>
<evidence type="ECO:0000259" key="10">
    <source>
        <dbReference type="Pfam" id="PF07885"/>
    </source>
</evidence>
<feature type="transmembrane region" description="Helical" evidence="9">
    <location>
        <begin position="190"/>
        <end position="211"/>
    </location>
</feature>
<sequence length="259" mass="28606">LLRKESPTPPSAAVIAVSKPILTVALILLFIYLTLGVVTYTSIPNQFSGTKTNVIVDSLYFSIVTLATVGYGDIAPSTTKSKVLTMVLIIIGFFSLEYLLNRVVTHLLDLQEKAVMACIKTPLIVEEGRIKTKWKMCFAILALVLCVIVAALFLYRYEKLDLVDSVYLSLVSVATVGYGDKAFETLVGRVFAVCWILASSVSVTSFFYYFAETRIGGSVMHESKAENGKAEFILLKLLEAEKISEDDIKQVLEEYERSG</sequence>
<dbReference type="EMBL" id="LR031569">
    <property type="protein sequence ID" value="VDC68608.1"/>
    <property type="molecule type" value="Genomic_DNA"/>
</dbReference>
<name>A0A3P5Z8J4_BRACM</name>
<keyword evidence="6" id="KW-0406">Ion transport</keyword>
<evidence type="ECO:0000256" key="6">
    <source>
        <dbReference type="ARBA" id="ARBA00023065"/>
    </source>
</evidence>
<keyword evidence="7 9" id="KW-0472">Membrane</keyword>
<evidence type="ECO:0000313" key="11">
    <source>
        <dbReference type="EMBL" id="CAG7872770.1"/>
    </source>
</evidence>
<dbReference type="Pfam" id="PF07885">
    <property type="entry name" value="Ion_trans_2"/>
    <property type="match status" value="2"/>
</dbReference>
<keyword evidence="8" id="KW-0407">Ion channel</keyword>
<dbReference type="GO" id="GO:0005774">
    <property type="term" value="C:vacuolar membrane"/>
    <property type="evidence" value="ECO:0007669"/>
    <property type="project" value="UniProtKB-ARBA"/>
</dbReference>
<reference evidence="12" key="1">
    <citation type="submission" date="2018-11" db="EMBL/GenBank/DDBJ databases">
        <authorList>
            <consortium name="Genoscope - CEA"/>
            <person name="William W."/>
        </authorList>
    </citation>
    <scope>NUCLEOTIDE SEQUENCE</scope>
</reference>
<keyword evidence="5 9" id="KW-1133">Transmembrane helix</keyword>
<accession>A0A3P5Z8J4</accession>
<keyword evidence="4 9" id="KW-0812">Transmembrane</keyword>
<feature type="transmembrane region" description="Helical" evidence="9">
    <location>
        <begin position="136"/>
        <end position="155"/>
    </location>
</feature>
<feature type="transmembrane region" description="Helical" evidence="9">
    <location>
        <begin position="83"/>
        <end position="100"/>
    </location>
</feature>
<dbReference type="SUPFAM" id="SSF81324">
    <property type="entry name" value="Voltage-gated potassium channels"/>
    <property type="match status" value="2"/>
</dbReference>
<proteinExistence type="inferred from homology"/>
<evidence type="ECO:0000256" key="3">
    <source>
        <dbReference type="ARBA" id="ARBA00022448"/>
    </source>
</evidence>
<dbReference type="Gene3D" id="1.10.287.70">
    <property type="match status" value="2"/>
</dbReference>
<evidence type="ECO:0000256" key="7">
    <source>
        <dbReference type="ARBA" id="ARBA00023136"/>
    </source>
</evidence>
<dbReference type="GO" id="GO:0005267">
    <property type="term" value="F:potassium channel activity"/>
    <property type="evidence" value="ECO:0007669"/>
    <property type="project" value="InterPro"/>
</dbReference>
<dbReference type="InterPro" id="IPR013099">
    <property type="entry name" value="K_chnl_dom"/>
</dbReference>